<organism evidence="2 3">
    <name type="scientific">Phyllobacterium ifriqiyense</name>
    <dbReference type="NCBI Taxonomy" id="314238"/>
    <lineage>
        <taxon>Bacteria</taxon>
        <taxon>Pseudomonadati</taxon>
        <taxon>Pseudomonadota</taxon>
        <taxon>Alphaproteobacteria</taxon>
        <taxon>Hyphomicrobiales</taxon>
        <taxon>Phyllobacteriaceae</taxon>
        <taxon>Phyllobacterium</taxon>
    </lineage>
</organism>
<dbReference type="Proteomes" id="UP001237780">
    <property type="component" value="Unassembled WGS sequence"/>
</dbReference>
<evidence type="ECO:0000313" key="3">
    <source>
        <dbReference type="Proteomes" id="UP001237780"/>
    </source>
</evidence>
<name>A0ABU0S5Y7_9HYPH</name>
<keyword evidence="1" id="KW-0812">Transmembrane</keyword>
<comment type="caution">
    <text evidence="2">The sequence shown here is derived from an EMBL/GenBank/DDBJ whole genome shotgun (WGS) entry which is preliminary data.</text>
</comment>
<gene>
    <name evidence="2" type="ORF">QFZ34_001349</name>
</gene>
<dbReference type="EMBL" id="JAUSZT010000002">
    <property type="protein sequence ID" value="MDQ0996172.1"/>
    <property type="molecule type" value="Genomic_DNA"/>
</dbReference>
<evidence type="ECO:0000313" key="2">
    <source>
        <dbReference type="EMBL" id="MDQ0996172.1"/>
    </source>
</evidence>
<reference evidence="2 3" key="1">
    <citation type="submission" date="2023-07" db="EMBL/GenBank/DDBJ databases">
        <title>Comparative genomics of wheat-associated soil bacteria to identify genetic determinants of phenazine resistance.</title>
        <authorList>
            <person name="Mouncey N."/>
        </authorList>
    </citation>
    <scope>NUCLEOTIDE SEQUENCE [LARGE SCALE GENOMIC DNA]</scope>
    <source>
        <strain evidence="2 3">W4I11</strain>
    </source>
</reference>
<proteinExistence type="predicted"/>
<sequence>MDVGFGLYGTLMILCATLAYVHARSGRYERHRA</sequence>
<evidence type="ECO:0000256" key="1">
    <source>
        <dbReference type="SAM" id="Phobius"/>
    </source>
</evidence>
<feature type="transmembrane region" description="Helical" evidence="1">
    <location>
        <begin position="6"/>
        <end position="23"/>
    </location>
</feature>
<evidence type="ECO:0008006" key="4">
    <source>
        <dbReference type="Google" id="ProtNLM"/>
    </source>
</evidence>
<keyword evidence="1" id="KW-1133">Transmembrane helix</keyword>
<accession>A0ABU0S5Y7</accession>
<keyword evidence="1" id="KW-0472">Membrane</keyword>
<protein>
    <recommendedName>
        <fullName evidence="4">Heme exporter protein D</fullName>
    </recommendedName>
</protein>
<keyword evidence="3" id="KW-1185">Reference proteome</keyword>